<evidence type="ECO:0000256" key="1">
    <source>
        <dbReference type="SAM" id="MobiDB-lite"/>
    </source>
</evidence>
<dbReference type="InterPro" id="IPR013922">
    <property type="entry name" value="Cyclin_PHO80-like"/>
</dbReference>
<dbReference type="PANTHER" id="PTHR15615">
    <property type="match status" value="1"/>
</dbReference>
<evidence type="ECO:0000313" key="3">
    <source>
        <dbReference type="Proteomes" id="UP000814176"/>
    </source>
</evidence>
<name>A0ABQ8KWH0_9APHY</name>
<evidence type="ECO:0008006" key="4">
    <source>
        <dbReference type="Google" id="ProtNLM"/>
    </source>
</evidence>
<dbReference type="InterPro" id="IPR036915">
    <property type="entry name" value="Cyclin-like_sf"/>
</dbReference>
<sequence length="232" mass="24930">MPGYGSADQPGFSPAGATGQQPQGQAAANANSSATSSSGPATASSSSLAERRFSVLQIFISNLLHRTKLHESIAFGALLLIHRLRSKFTDKARALGLNAVPYWMATAHYIYLTAFLVASKILCDKWYNSSSLVRAVNPTRREWLTVGNLLRAEVEFCTMMDWSLYIDPGQLATFTQRVKADYSGARPYPLYSPSMSECRIPSPATGVDLPYGANSLRGSVASGPPSTGMPTS</sequence>
<dbReference type="CDD" id="cd20557">
    <property type="entry name" value="CYCLIN_ScPCL1-like"/>
    <property type="match status" value="1"/>
</dbReference>
<dbReference type="Proteomes" id="UP000814176">
    <property type="component" value="Unassembled WGS sequence"/>
</dbReference>
<evidence type="ECO:0000313" key="2">
    <source>
        <dbReference type="EMBL" id="KAH9843633.1"/>
    </source>
</evidence>
<feature type="region of interest" description="Disordered" evidence="1">
    <location>
        <begin position="1"/>
        <end position="44"/>
    </location>
</feature>
<feature type="compositionally biased region" description="Low complexity" evidence="1">
    <location>
        <begin position="13"/>
        <end position="44"/>
    </location>
</feature>
<dbReference type="RefSeq" id="XP_047784443.1">
    <property type="nucleotide sequence ID" value="XM_047925584.1"/>
</dbReference>
<comment type="caution">
    <text evidence="2">The sequence shown here is derived from an EMBL/GenBank/DDBJ whole genome shotgun (WGS) entry which is preliminary data.</text>
</comment>
<dbReference type="EMBL" id="JADCUA010000001">
    <property type="protein sequence ID" value="KAH9843633.1"/>
    <property type="molecule type" value="Genomic_DNA"/>
</dbReference>
<keyword evidence="3" id="KW-1185">Reference proteome</keyword>
<protein>
    <recommendedName>
        <fullName evidence="4">Cyclin N-terminal domain-containing protein</fullName>
    </recommendedName>
</protein>
<dbReference type="GeneID" id="72006316"/>
<dbReference type="PANTHER" id="PTHR15615:SF108">
    <property type="entry name" value="PROTEIN CNPPD1"/>
    <property type="match status" value="1"/>
</dbReference>
<dbReference type="Gene3D" id="1.10.472.10">
    <property type="entry name" value="Cyclin-like"/>
    <property type="match status" value="1"/>
</dbReference>
<proteinExistence type="predicted"/>
<dbReference type="SUPFAM" id="SSF47954">
    <property type="entry name" value="Cyclin-like"/>
    <property type="match status" value="1"/>
</dbReference>
<gene>
    <name evidence="2" type="ORF">C8Q71DRAFT_7950</name>
</gene>
<accession>A0ABQ8KWH0</accession>
<reference evidence="2 3" key="1">
    <citation type="journal article" date="2021" name="Environ. Microbiol.">
        <title>Gene family expansions and transcriptome signatures uncover fungal adaptations to wood decay.</title>
        <authorList>
            <person name="Hage H."/>
            <person name="Miyauchi S."/>
            <person name="Viragh M."/>
            <person name="Drula E."/>
            <person name="Min B."/>
            <person name="Chaduli D."/>
            <person name="Navarro D."/>
            <person name="Favel A."/>
            <person name="Norest M."/>
            <person name="Lesage-Meessen L."/>
            <person name="Balint B."/>
            <person name="Merenyi Z."/>
            <person name="de Eugenio L."/>
            <person name="Morin E."/>
            <person name="Martinez A.T."/>
            <person name="Baldrian P."/>
            <person name="Stursova M."/>
            <person name="Martinez M.J."/>
            <person name="Novotny C."/>
            <person name="Magnuson J.K."/>
            <person name="Spatafora J.W."/>
            <person name="Maurice S."/>
            <person name="Pangilinan J."/>
            <person name="Andreopoulos W."/>
            <person name="LaButti K."/>
            <person name="Hundley H."/>
            <person name="Na H."/>
            <person name="Kuo A."/>
            <person name="Barry K."/>
            <person name="Lipzen A."/>
            <person name="Henrissat B."/>
            <person name="Riley R."/>
            <person name="Ahrendt S."/>
            <person name="Nagy L.G."/>
            <person name="Grigoriev I.V."/>
            <person name="Martin F."/>
            <person name="Rosso M.N."/>
        </authorList>
    </citation>
    <scope>NUCLEOTIDE SEQUENCE [LARGE SCALE GENOMIC DNA]</scope>
    <source>
        <strain evidence="2 3">CIRM-BRFM 1785</strain>
    </source>
</reference>
<organism evidence="2 3">
    <name type="scientific">Rhodofomes roseus</name>
    <dbReference type="NCBI Taxonomy" id="34475"/>
    <lineage>
        <taxon>Eukaryota</taxon>
        <taxon>Fungi</taxon>
        <taxon>Dikarya</taxon>
        <taxon>Basidiomycota</taxon>
        <taxon>Agaricomycotina</taxon>
        <taxon>Agaricomycetes</taxon>
        <taxon>Polyporales</taxon>
        <taxon>Rhodofomes</taxon>
    </lineage>
</organism>